<protein>
    <submittedName>
        <fullName evidence="2">Uncharacterized protein</fullName>
    </submittedName>
</protein>
<feature type="signal peptide" evidence="1">
    <location>
        <begin position="1"/>
        <end position="16"/>
    </location>
</feature>
<evidence type="ECO:0000256" key="1">
    <source>
        <dbReference type="SAM" id="SignalP"/>
    </source>
</evidence>
<name>A0A0A9G3B7_ARUDO</name>
<reference evidence="2" key="2">
    <citation type="journal article" date="2015" name="Data Brief">
        <title>Shoot transcriptome of the giant reed, Arundo donax.</title>
        <authorList>
            <person name="Barrero R.A."/>
            <person name="Guerrero F.D."/>
            <person name="Moolhuijzen P."/>
            <person name="Goolsby J.A."/>
            <person name="Tidwell J."/>
            <person name="Bellgard S.E."/>
            <person name="Bellgard M.I."/>
        </authorList>
    </citation>
    <scope>NUCLEOTIDE SEQUENCE</scope>
    <source>
        <tissue evidence="2">Shoot tissue taken approximately 20 cm above the soil surface</tissue>
    </source>
</reference>
<organism evidence="2">
    <name type="scientific">Arundo donax</name>
    <name type="common">Giant reed</name>
    <name type="synonym">Donax arundinaceus</name>
    <dbReference type="NCBI Taxonomy" id="35708"/>
    <lineage>
        <taxon>Eukaryota</taxon>
        <taxon>Viridiplantae</taxon>
        <taxon>Streptophyta</taxon>
        <taxon>Embryophyta</taxon>
        <taxon>Tracheophyta</taxon>
        <taxon>Spermatophyta</taxon>
        <taxon>Magnoliopsida</taxon>
        <taxon>Liliopsida</taxon>
        <taxon>Poales</taxon>
        <taxon>Poaceae</taxon>
        <taxon>PACMAD clade</taxon>
        <taxon>Arundinoideae</taxon>
        <taxon>Arundineae</taxon>
        <taxon>Arundo</taxon>
    </lineage>
</organism>
<feature type="chain" id="PRO_5002064902" evidence="1">
    <location>
        <begin position="17"/>
        <end position="203"/>
    </location>
</feature>
<proteinExistence type="predicted"/>
<evidence type="ECO:0000313" key="2">
    <source>
        <dbReference type="EMBL" id="JAE17041.1"/>
    </source>
</evidence>
<accession>A0A0A9G3B7</accession>
<sequence>MRSLFIAVNFLFTAWSLDDSFRCLSRHLRFWNQTLICLGSMFARMGHSRSSCCRRAELGLGHSAYTRSSASTCSGVYRTYLPVSSPPLSYPPPPSLLPLCIATAAAILARPPTTTKRKSSKTQASYASCNHFPFTLAKARTPKLFQFHLLAEIKTCEISSKYDCVRADLASGRKARKGGSFWLEAEEEKRAAAAEAEHANAAD</sequence>
<reference evidence="2" key="1">
    <citation type="submission" date="2014-09" db="EMBL/GenBank/DDBJ databases">
        <authorList>
            <person name="Magalhaes I.L.F."/>
            <person name="Oliveira U."/>
            <person name="Santos F.R."/>
            <person name="Vidigal T.H.D.A."/>
            <person name="Brescovit A.D."/>
            <person name="Santos A.J."/>
        </authorList>
    </citation>
    <scope>NUCLEOTIDE SEQUENCE</scope>
    <source>
        <tissue evidence="2">Shoot tissue taken approximately 20 cm above the soil surface</tissue>
    </source>
</reference>
<dbReference type="AlphaFoldDB" id="A0A0A9G3B7"/>
<dbReference type="EMBL" id="GBRH01180855">
    <property type="protein sequence ID" value="JAE17041.1"/>
    <property type="molecule type" value="Transcribed_RNA"/>
</dbReference>
<keyword evidence="1" id="KW-0732">Signal</keyword>